<evidence type="ECO:0000256" key="2">
    <source>
        <dbReference type="ARBA" id="ARBA00038358"/>
    </source>
</evidence>
<dbReference type="AlphaFoldDB" id="A0A918UIY4"/>
<feature type="active site" description="Nucleophile" evidence="3">
    <location>
        <position position="139"/>
    </location>
</feature>
<sequence>MKDNNDETILNMILENRKIALSLLSMIMMFGACEGPKQNNEQEELSQEEFKVDDQLDYCLAQAEKTLQMIPEDSVFPRTIKKGETAWRYVPVEDWTSGFWPGTLWYLYEYAQTEQWKEAADKYTRFLTPLSLQAPLDHDIGFQIFCSFGNGYRLTGNPEYKQVILDAADQLTTLYNPNVGTILSWPRDVPNMEWPQHNTIMDNMMNLELLMWSADNGGEERFDSIAIDHAETTMEHHFREDYSSYHVVVYDRESGEKIKGVTHQGYADSTMWARGQSWAIYGYTLVYRESKDAKFLDFAQKVTDVYLDQLPEDLIPYWDFSAPDIPDAPRDASAAAVTASALLELGPMVGGEKGAKYMELAEKMIVELSSERYQSRDQNSAFLLHSTGHHPGGSEIDASINYADYYYVEALIRLKKYKEAQAKKS</sequence>
<dbReference type="Pfam" id="PF07470">
    <property type="entry name" value="Glyco_hydro_88"/>
    <property type="match status" value="1"/>
</dbReference>
<dbReference type="InterPro" id="IPR010905">
    <property type="entry name" value="Glyco_hydro_88"/>
</dbReference>
<dbReference type="PROSITE" id="PS51257">
    <property type="entry name" value="PROKAR_LIPOPROTEIN"/>
    <property type="match status" value="1"/>
</dbReference>
<proteinExistence type="inferred from homology"/>
<feature type="binding site" evidence="4">
    <location>
        <position position="262"/>
    </location>
    <ligand>
        <name>substrate</name>
    </ligand>
</feature>
<comment type="similarity">
    <text evidence="2">Belongs to the glycosyl hydrolase 88 family.</text>
</comment>
<dbReference type="InterPro" id="IPR052369">
    <property type="entry name" value="UG_Glycosaminoglycan_Hydrolase"/>
</dbReference>
<dbReference type="PANTHER" id="PTHR36845">
    <property type="entry name" value="HYDROLASE, PUTATIVE (AFU_ORTHOLOGUE AFUA_7G05090)-RELATED"/>
    <property type="match status" value="1"/>
</dbReference>
<dbReference type="SUPFAM" id="SSF48208">
    <property type="entry name" value="Six-hairpin glycosidases"/>
    <property type="match status" value="1"/>
</dbReference>
<name>A0A918UIY4_9BACT</name>
<gene>
    <name evidence="5" type="ORF">GCM10007049_01760</name>
</gene>
<dbReference type="InterPro" id="IPR012341">
    <property type="entry name" value="6hp_glycosidase-like_sf"/>
</dbReference>
<feature type="binding site" evidence="4">
    <location>
        <position position="260"/>
    </location>
    <ligand>
        <name>substrate</name>
    </ligand>
</feature>
<dbReference type="InterPro" id="IPR008928">
    <property type="entry name" value="6-hairpin_glycosidase_sf"/>
</dbReference>
<dbReference type="Proteomes" id="UP000619457">
    <property type="component" value="Unassembled WGS sequence"/>
</dbReference>
<feature type="active site" description="Proton donor" evidence="3">
    <location>
        <position position="202"/>
    </location>
</feature>
<feature type="binding site" evidence="4">
    <location>
        <position position="278"/>
    </location>
    <ligand>
        <name>substrate</name>
    </ligand>
</feature>
<comment type="caution">
    <text evidence="5">The sequence shown here is derived from an EMBL/GenBank/DDBJ whole genome shotgun (WGS) entry which is preliminary data.</text>
</comment>
<evidence type="ECO:0000313" key="5">
    <source>
        <dbReference type="EMBL" id="GGZ13599.1"/>
    </source>
</evidence>
<feature type="binding site" evidence="4">
    <location>
        <position position="274"/>
    </location>
    <ligand>
        <name>substrate</name>
    </ligand>
</feature>
<organism evidence="5 6">
    <name type="scientific">Echinicola pacifica</name>
    <dbReference type="NCBI Taxonomy" id="346377"/>
    <lineage>
        <taxon>Bacteria</taxon>
        <taxon>Pseudomonadati</taxon>
        <taxon>Bacteroidota</taxon>
        <taxon>Cytophagia</taxon>
        <taxon>Cytophagales</taxon>
        <taxon>Cyclobacteriaceae</taxon>
        <taxon>Echinicola</taxon>
    </lineage>
</organism>
<evidence type="ECO:0000256" key="1">
    <source>
        <dbReference type="ARBA" id="ARBA00022801"/>
    </source>
</evidence>
<reference evidence="5" key="2">
    <citation type="submission" date="2020-09" db="EMBL/GenBank/DDBJ databases">
        <authorList>
            <person name="Sun Q."/>
            <person name="Kim S."/>
        </authorList>
    </citation>
    <scope>NUCLEOTIDE SEQUENCE</scope>
    <source>
        <strain evidence="5">KCTC 12368</strain>
    </source>
</reference>
<feature type="binding site" evidence="4">
    <location>
        <position position="139"/>
    </location>
    <ligand>
        <name>substrate</name>
    </ligand>
</feature>
<dbReference type="EMBL" id="BMWX01000001">
    <property type="protein sequence ID" value="GGZ13599.1"/>
    <property type="molecule type" value="Genomic_DNA"/>
</dbReference>
<dbReference type="GO" id="GO:0000272">
    <property type="term" value="P:polysaccharide catabolic process"/>
    <property type="evidence" value="ECO:0007669"/>
    <property type="project" value="TreeGrafter"/>
</dbReference>
<accession>A0A918UIY4</accession>
<evidence type="ECO:0000313" key="6">
    <source>
        <dbReference type="Proteomes" id="UP000619457"/>
    </source>
</evidence>
<keyword evidence="6" id="KW-1185">Reference proteome</keyword>
<dbReference type="PANTHER" id="PTHR36845:SF1">
    <property type="entry name" value="HYDROLASE, PUTATIVE (AFU_ORTHOLOGUE AFUA_7G05090)-RELATED"/>
    <property type="match status" value="1"/>
</dbReference>
<keyword evidence="1 5" id="KW-0378">Hydrolase</keyword>
<evidence type="ECO:0000256" key="4">
    <source>
        <dbReference type="PIRSR" id="PIRSR610905-2"/>
    </source>
</evidence>
<dbReference type="Gene3D" id="1.50.10.10">
    <property type="match status" value="1"/>
</dbReference>
<reference evidence="5" key="1">
    <citation type="journal article" date="2014" name="Int. J. Syst. Evol. Microbiol.">
        <title>Complete genome sequence of Corynebacterium casei LMG S-19264T (=DSM 44701T), isolated from a smear-ripened cheese.</title>
        <authorList>
            <consortium name="US DOE Joint Genome Institute (JGI-PGF)"/>
            <person name="Walter F."/>
            <person name="Albersmeier A."/>
            <person name="Kalinowski J."/>
            <person name="Ruckert C."/>
        </authorList>
    </citation>
    <scope>NUCLEOTIDE SEQUENCE</scope>
    <source>
        <strain evidence="5">KCTC 12368</strain>
    </source>
</reference>
<evidence type="ECO:0000256" key="3">
    <source>
        <dbReference type="PIRSR" id="PIRSR610905-1"/>
    </source>
</evidence>
<protein>
    <submittedName>
        <fullName evidence="5">Glucuronyl hydrolase</fullName>
    </submittedName>
</protein>
<feature type="binding site" evidence="4">
    <location>
        <position position="202"/>
    </location>
    <ligand>
        <name>substrate</name>
    </ligand>
</feature>
<dbReference type="GO" id="GO:0052757">
    <property type="term" value="F:chondroitin hydrolase activity"/>
    <property type="evidence" value="ECO:0007669"/>
    <property type="project" value="TreeGrafter"/>
</dbReference>
<dbReference type="RefSeq" id="WP_018475012.1">
    <property type="nucleotide sequence ID" value="NZ_BMWX01000001.1"/>
</dbReference>